<evidence type="ECO:0000313" key="2">
    <source>
        <dbReference type="Proteomes" id="UP000262832"/>
    </source>
</evidence>
<dbReference type="Proteomes" id="UP000262832">
    <property type="component" value="Chromosome I"/>
</dbReference>
<protein>
    <recommendedName>
        <fullName evidence="3">Tn3 transposase DDE domain-containing protein</fullName>
    </recommendedName>
</protein>
<keyword evidence="2" id="KW-1185">Reference proteome</keyword>
<name>A0ABM6YTU1_9VIBR</name>
<accession>A0ABM6YTU1</accession>
<proteinExistence type="predicted"/>
<reference evidence="1 2" key="1">
    <citation type="submission" date="2018-08" db="EMBL/GenBank/DDBJ databases">
        <title>Genomic taxonomy of the Vibrionaceae family.</title>
        <authorList>
            <person name="Gomez-Gil B."/>
            <person name="Tanaka M."/>
            <person name="Sawabe T."/>
            <person name="Enciso-Ibarra K."/>
        </authorList>
    </citation>
    <scope>NUCLEOTIDE SEQUENCE [LARGE SCALE GENOMIC DNA]</scope>
    <source>
        <strain evidence="1 2">CAIM 1831</strain>
    </source>
</reference>
<organism evidence="1 2">
    <name type="scientific">Vibrio alfacsensis</name>
    <dbReference type="NCBI Taxonomy" id="1074311"/>
    <lineage>
        <taxon>Bacteria</taxon>
        <taxon>Pseudomonadati</taxon>
        <taxon>Pseudomonadota</taxon>
        <taxon>Gammaproteobacteria</taxon>
        <taxon>Vibrionales</taxon>
        <taxon>Vibrionaceae</taxon>
        <taxon>Vibrio</taxon>
    </lineage>
</organism>
<evidence type="ECO:0008006" key="3">
    <source>
        <dbReference type="Google" id="ProtNLM"/>
    </source>
</evidence>
<gene>
    <name evidence="1" type="ORF">D1115_06575</name>
</gene>
<dbReference type="EMBL" id="CP032093">
    <property type="protein sequence ID" value="AXY00943.1"/>
    <property type="molecule type" value="Genomic_DNA"/>
</dbReference>
<sequence length="68" mass="7655">MESEGSKWQNIALTNRNLIVGIINLGNLATDRIAQSLEQKCGYVNQAELWERVISYLGRSYQLSARLG</sequence>
<evidence type="ECO:0000313" key="1">
    <source>
        <dbReference type="EMBL" id="AXY00943.1"/>
    </source>
</evidence>